<feature type="compositionally biased region" description="Gly residues" evidence="1">
    <location>
        <begin position="95"/>
        <end position="104"/>
    </location>
</feature>
<evidence type="ECO:0000313" key="2">
    <source>
        <dbReference type="EMBL" id="KAJ8448942.1"/>
    </source>
</evidence>
<reference evidence="2" key="1">
    <citation type="submission" date="2022-04" db="EMBL/GenBank/DDBJ databases">
        <title>Carnegiea gigantea Genome sequencing and assembly v2.</title>
        <authorList>
            <person name="Copetti D."/>
            <person name="Sanderson M.J."/>
            <person name="Burquez A."/>
            <person name="Wojciechowski M.F."/>
        </authorList>
    </citation>
    <scope>NUCLEOTIDE SEQUENCE</scope>
    <source>
        <strain evidence="2">SGP5-SGP5p</strain>
        <tissue evidence="2">Aerial part</tissue>
    </source>
</reference>
<gene>
    <name evidence="2" type="ORF">Cgig2_030798</name>
</gene>
<dbReference type="AlphaFoldDB" id="A0A9Q1KT46"/>
<feature type="region of interest" description="Disordered" evidence="1">
    <location>
        <begin position="82"/>
        <end position="110"/>
    </location>
</feature>
<dbReference type="EMBL" id="JAKOGI010000026">
    <property type="protein sequence ID" value="KAJ8448942.1"/>
    <property type="molecule type" value="Genomic_DNA"/>
</dbReference>
<sequence length="154" mass="16860">MNNGSIEQIGVHIMMKKVFLYEDRMDSFGSSTAQKAVTSLIPKNEQPIFEGDDLNWLNLDENEVNATTDIEENQNLTPLFRYEGHLSPSSSHGGSRSGGDGGNRGANKMGASIPLDHQLITSVIVVVVPLLKKTEEVDMPGMNIQGNRHKLIIA</sequence>
<evidence type="ECO:0000256" key="1">
    <source>
        <dbReference type="SAM" id="MobiDB-lite"/>
    </source>
</evidence>
<name>A0A9Q1KT46_9CARY</name>
<dbReference type="Proteomes" id="UP001153076">
    <property type="component" value="Unassembled WGS sequence"/>
</dbReference>
<comment type="caution">
    <text evidence="2">The sequence shown here is derived from an EMBL/GenBank/DDBJ whole genome shotgun (WGS) entry which is preliminary data.</text>
</comment>
<accession>A0A9Q1KT46</accession>
<protein>
    <submittedName>
        <fullName evidence="2">Uncharacterized protein</fullName>
    </submittedName>
</protein>
<evidence type="ECO:0000313" key="3">
    <source>
        <dbReference type="Proteomes" id="UP001153076"/>
    </source>
</evidence>
<dbReference type="OrthoDB" id="1000226at2759"/>
<keyword evidence="3" id="KW-1185">Reference proteome</keyword>
<organism evidence="2 3">
    <name type="scientific">Carnegiea gigantea</name>
    <dbReference type="NCBI Taxonomy" id="171969"/>
    <lineage>
        <taxon>Eukaryota</taxon>
        <taxon>Viridiplantae</taxon>
        <taxon>Streptophyta</taxon>
        <taxon>Embryophyta</taxon>
        <taxon>Tracheophyta</taxon>
        <taxon>Spermatophyta</taxon>
        <taxon>Magnoliopsida</taxon>
        <taxon>eudicotyledons</taxon>
        <taxon>Gunneridae</taxon>
        <taxon>Pentapetalae</taxon>
        <taxon>Caryophyllales</taxon>
        <taxon>Cactineae</taxon>
        <taxon>Cactaceae</taxon>
        <taxon>Cactoideae</taxon>
        <taxon>Echinocereeae</taxon>
        <taxon>Carnegiea</taxon>
    </lineage>
</organism>
<proteinExistence type="predicted"/>
<feature type="compositionally biased region" description="Low complexity" evidence="1">
    <location>
        <begin position="85"/>
        <end position="94"/>
    </location>
</feature>